<feature type="DNA-binding region" description="H-T-H motif" evidence="2">
    <location>
        <begin position="46"/>
        <end position="65"/>
    </location>
</feature>
<dbReference type="Gene3D" id="1.10.10.60">
    <property type="entry name" value="Homeodomain-like"/>
    <property type="match status" value="1"/>
</dbReference>
<dbReference type="PANTHER" id="PTHR30055:SF196">
    <property type="entry name" value="HTH-TYPE TRANSCRIPTIONAL REGULATOR RUTR"/>
    <property type="match status" value="1"/>
</dbReference>
<dbReference type="Pfam" id="PF00440">
    <property type="entry name" value="TetR_N"/>
    <property type="match status" value="1"/>
</dbReference>
<dbReference type="GO" id="GO:0000976">
    <property type="term" value="F:transcription cis-regulatory region binding"/>
    <property type="evidence" value="ECO:0007669"/>
    <property type="project" value="TreeGrafter"/>
</dbReference>
<dbReference type="Pfam" id="PF08362">
    <property type="entry name" value="TetR_C_3"/>
    <property type="match status" value="1"/>
</dbReference>
<proteinExistence type="predicted"/>
<dbReference type="PRINTS" id="PR00455">
    <property type="entry name" value="HTHTETR"/>
</dbReference>
<evidence type="ECO:0000313" key="4">
    <source>
        <dbReference type="EMBL" id="MCJ0975056.1"/>
    </source>
</evidence>
<dbReference type="PROSITE" id="PS50977">
    <property type="entry name" value="HTH_TETR_2"/>
    <property type="match status" value="1"/>
</dbReference>
<comment type="caution">
    <text evidence="4">The sequence shown here is derived from an EMBL/GenBank/DDBJ whole genome shotgun (WGS) entry which is preliminary data.</text>
</comment>
<dbReference type="InterPro" id="IPR001647">
    <property type="entry name" value="HTH_TetR"/>
</dbReference>
<dbReference type="GO" id="GO:0045892">
    <property type="term" value="P:negative regulation of DNA-templated transcription"/>
    <property type="evidence" value="ECO:0007669"/>
    <property type="project" value="InterPro"/>
</dbReference>
<dbReference type="SUPFAM" id="SSF46689">
    <property type="entry name" value="Homeodomain-like"/>
    <property type="match status" value="1"/>
</dbReference>
<dbReference type="RefSeq" id="WP_243607105.1">
    <property type="nucleotide sequence ID" value="NZ_JALGRD010000009.1"/>
</dbReference>
<evidence type="ECO:0000256" key="2">
    <source>
        <dbReference type="PROSITE-ProRule" id="PRU00335"/>
    </source>
</evidence>
<keyword evidence="5" id="KW-1185">Reference proteome</keyword>
<organism evidence="4 5">
    <name type="scientific">Stutzerimonas marianensis</name>
    <dbReference type="NCBI Taxonomy" id="2929513"/>
    <lineage>
        <taxon>Bacteria</taxon>
        <taxon>Pseudomonadati</taxon>
        <taxon>Pseudomonadota</taxon>
        <taxon>Gammaproteobacteria</taxon>
        <taxon>Pseudomonadales</taxon>
        <taxon>Pseudomonadaceae</taxon>
        <taxon>Stutzerimonas</taxon>
    </lineage>
</organism>
<feature type="domain" description="HTH tetR-type" evidence="3">
    <location>
        <begin position="23"/>
        <end position="83"/>
    </location>
</feature>
<keyword evidence="1 2" id="KW-0238">DNA-binding</keyword>
<dbReference type="EMBL" id="JALGRD010000009">
    <property type="protein sequence ID" value="MCJ0975056.1"/>
    <property type="molecule type" value="Genomic_DNA"/>
</dbReference>
<gene>
    <name evidence="4" type="ORF">MST27_16920</name>
</gene>
<dbReference type="PANTHER" id="PTHR30055">
    <property type="entry name" value="HTH-TYPE TRANSCRIPTIONAL REGULATOR RUTR"/>
    <property type="match status" value="1"/>
</dbReference>
<evidence type="ECO:0000256" key="1">
    <source>
        <dbReference type="ARBA" id="ARBA00023125"/>
    </source>
</evidence>
<protein>
    <submittedName>
        <fullName evidence="4">TetR/AcrR family transcriptional regulator</fullName>
    </submittedName>
</protein>
<evidence type="ECO:0000259" key="3">
    <source>
        <dbReference type="PROSITE" id="PS50977"/>
    </source>
</evidence>
<dbReference type="AlphaFoldDB" id="A0A9X1W4G2"/>
<sequence length="224" mass="25268">MNKNEATLPLYTSTGKPAGRIRQKNEETILAAAAEEFARHGFKGTSMSAIALRAGLPKANLHYYFTSKLGLYVEVMRHILELWDTAFDDLTVDDDPAQALANYIRVKMEFSRRNPEASKIFAMEVISGCECLSEHFNQDYRNWFRGRAAVFDAWIAAGKMDPVDPTHLIFLIWSATQHYADFSHQIQRVTGNKRMTRADYTLATDNLIHIILKGCGLTPPPPTS</sequence>
<dbReference type="Proteomes" id="UP001139682">
    <property type="component" value="Unassembled WGS sequence"/>
</dbReference>
<dbReference type="SUPFAM" id="SSF48498">
    <property type="entry name" value="Tetracyclin repressor-like, C-terminal domain"/>
    <property type="match status" value="1"/>
</dbReference>
<name>A0A9X1W4G2_9GAMM</name>
<evidence type="ECO:0000313" key="5">
    <source>
        <dbReference type="Proteomes" id="UP001139682"/>
    </source>
</evidence>
<dbReference type="GO" id="GO:0003700">
    <property type="term" value="F:DNA-binding transcription factor activity"/>
    <property type="evidence" value="ECO:0007669"/>
    <property type="project" value="TreeGrafter"/>
</dbReference>
<dbReference type="Gene3D" id="1.10.357.10">
    <property type="entry name" value="Tetracycline Repressor, domain 2"/>
    <property type="match status" value="1"/>
</dbReference>
<dbReference type="InterPro" id="IPR036271">
    <property type="entry name" value="Tet_transcr_reg_TetR-rel_C_sf"/>
</dbReference>
<dbReference type="InterPro" id="IPR009057">
    <property type="entry name" value="Homeodomain-like_sf"/>
</dbReference>
<accession>A0A9X1W4G2</accession>
<reference evidence="4" key="1">
    <citation type="submission" date="2022-03" db="EMBL/GenBank/DDBJ databases">
        <title>Pseudomonas marianensis sp. nov., a marine bacterium isolated from deep-sea sediments of the Mariana Trench.</title>
        <authorList>
            <person name="Wei Y."/>
        </authorList>
    </citation>
    <scope>NUCLEOTIDE SEQUENCE</scope>
    <source>
        <strain evidence="4">PS1</strain>
    </source>
</reference>
<dbReference type="InterPro" id="IPR013573">
    <property type="entry name" value="Tscrpt_reg_YcdC_C"/>
</dbReference>
<dbReference type="InterPro" id="IPR050109">
    <property type="entry name" value="HTH-type_TetR-like_transc_reg"/>
</dbReference>